<evidence type="ECO:0000259" key="9">
    <source>
        <dbReference type="PROSITE" id="PS51779"/>
    </source>
</evidence>
<keyword evidence="2 8" id="KW-1003">Cell membrane</keyword>
<evidence type="ECO:0000256" key="3">
    <source>
        <dbReference type="ARBA" id="ARBA00022618"/>
    </source>
</evidence>
<dbReference type="Pfam" id="PF03799">
    <property type="entry name" value="FtsQ_DivIB_C"/>
    <property type="match status" value="1"/>
</dbReference>
<dbReference type="HAMAP" id="MF_00912">
    <property type="entry name" value="DivIB"/>
    <property type="match status" value="1"/>
</dbReference>
<keyword evidence="3 8" id="KW-0132">Cell division</keyword>
<dbReference type="Gene3D" id="3.40.50.10960">
    <property type="match status" value="1"/>
</dbReference>
<evidence type="ECO:0000313" key="10">
    <source>
        <dbReference type="EMBL" id="MFD1671138.1"/>
    </source>
</evidence>
<accession>A0ABW4J6C1</accession>
<comment type="caution">
    <text evidence="10">The sequence shown here is derived from an EMBL/GenBank/DDBJ whole genome shotgun (WGS) entry which is preliminary data.</text>
</comment>
<dbReference type="Pfam" id="PF08478">
    <property type="entry name" value="POTRA_1"/>
    <property type="match status" value="1"/>
</dbReference>
<keyword evidence="6 8" id="KW-0472">Membrane</keyword>
<comment type="similarity">
    <text evidence="8">Belongs to the FtsQ/DivIB family. DivIB subfamily.</text>
</comment>
<dbReference type="InterPro" id="IPR005548">
    <property type="entry name" value="Cell_div_FtsQ/DivIB_C"/>
</dbReference>
<feature type="domain" description="POTRA" evidence="9">
    <location>
        <begin position="87"/>
        <end position="158"/>
    </location>
</feature>
<dbReference type="PANTHER" id="PTHR37820:SF1">
    <property type="entry name" value="CELL DIVISION PROTEIN FTSQ"/>
    <property type="match status" value="1"/>
</dbReference>
<evidence type="ECO:0000256" key="1">
    <source>
        <dbReference type="ARBA" id="ARBA00004370"/>
    </source>
</evidence>
<dbReference type="InterPro" id="IPR026580">
    <property type="entry name" value="DivIB"/>
</dbReference>
<dbReference type="InterPro" id="IPR050487">
    <property type="entry name" value="FtsQ_DivIB"/>
</dbReference>
<dbReference type="EMBL" id="JBHTOP010000005">
    <property type="protein sequence ID" value="MFD1671138.1"/>
    <property type="molecule type" value="Genomic_DNA"/>
</dbReference>
<gene>
    <name evidence="8" type="primary">divIB</name>
    <name evidence="10" type="ORF">ACFQ5M_03390</name>
</gene>
<keyword evidence="5 8" id="KW-1133">Transmembrane helix</keyword>
<protein>
    <recommendedName>
        <fullName evidence="8">Cell division protein DivIB</fullName>
    </recommendedName>
</protein>
<organism evidence="10 11">
    <name type="scientific">Agrilactobacillus yilanensis</name>
    <dbReference type="NCBI Taxonomy" id="2485997"/>
    <lineage>
        <taxon>Bacteria</taxon>
        <taxon>Bacillati</taxon>
        <taxon>Bacillota</taxon>
        <taxon>Bacilli</taxon>
        <taxon>Lactobacillales</taxon>
        <taxon>Lactobacillaceae</taxon>
        <taxon>Agrilactobacillus</taxon>
    </lineage>
</organism>
<evidence type="ECO:0000256" key="2">
    <source>
        <dbReference type="ARBA" id="ARBA00022475"/>
    </source>
</evidence>
<dbReference type="InterPro" id="IPR013685">
    <property type="entry name" value="POTRA_FtsQ_type"/>
</dbReference>
<keyword evidence="4 8" id="KW-0812">Transmembrane</keyword>
<evidence type="ECO:0000256" key="8">
    <source>
        <dbReference type="HAMAP-Rule" id="MF_00912"/>
    </source>
</evidence>
<evidence type="ECO:0000256" key="4">
    <source>
        <dbReference type="ARBA" id="ARBA00022692"/>
    </source>
</evidence>
<feature type="transmembrane region" description="Helical" evidence="8">
    <location>
        <begin position="64"/>
        <end position="83"/>
    </location>
</feature>
<dbReference type="InterPro" id="IPR034746">
    <property type="entry name" value="POTRA"/>
</dbReference>
<keyword evidence="7 8" id="KW-0131">Cell cycle</keyword>
<proteinExistence type="inferred from homology"/>
<evidence type="ECO:0000313" key="11">
    <source>
        <dbReference type="Proteomes" id="UP001597267"/>
    </source>
</evidence>
<dbReference type="PROSITE" id="PS51779">
    <property type="entry name" value="POTRA"/>
    <property type="match status" value="1"/>
</dbReference>
<evidence type="ECO:0000256" key="5">
    <source>
        <dbReference type="ARBA" id="ARBA00022989"/>
    </source>
</evidence>
<comment type="subcellular location">
    <subcellularLocation>
        <location evidence="8">Cell membrane</location>
        <topology evidence="8">Single-pass type II membrane protein</topology>
    </subcellularLocation>
    <subcellularLocation>
        <location evidence="1">Membrane</location>
    </subcellularLocation>
    <text evidence="8">Localizes to the division septum.</text>
</comment>
<name>A0ABW4J6C1_9LACO</name>
<sequence length="290" mass="33043">MAFFRKKQARAQKQVQKEPTEIIKPWRRYLDKKDQASETIRPARPVGEVLPKLKATRKRHLKRNLIIVLVPLCLLLIFVAYYVSPISKVGNVSVQGTEVIADQTIIDHSGVQKNDHILKLLRQKKKISAAILAGVPGLKTAELNISNFNQLTFNVTEYRQIGYLNKKNHYYSVLSNGTILKDVVAKPVGNLPVLEGFTEGKKLNFLIKTFKNLPLSIQNDISEIHLTHSKINPYQVRIYMNDENEVIADLRTIQKKLPNYPIYAKALKQKGVIDIEVGVFAYPFSKDTKK</sequence>
<dbReference type="RefSeq" id="WP_125714229.1">
    <property type="nucleotide sequence ID" value="NZ_JBHTOP010000005.1"/>
</dbReference>
<dbReference type="GO" id="GO:0051301">
    <property type="term" value="P:cell division"/>
    <property type="evidence" value="ECO:0007669"/>
    <property type="project" value="UniProtKB-KW"/>
</dbReference>
<reference evidence="11" key="1">
    <citation type="journal article" date="2019" name="Int. J. Syst. Evol. Microbiol.">
        <title>The Global Catalogue of Microorganisms (GCM) 10K type strain sequencing project: providing services to taxonomists for standard genome sequencing and annotation.</title>
        <authorList>
            <consortium name="The Broad Institute Genomics Platform"/>
            <consortium name="The Broad Institute Genome Sequencing Center for Infectious Disease"/>
            <person name="Wu L."/>
            <person name="Ma J."/>
        </authorList>
    </citation>
    <scope>NUCLEOTIDE SEQUENCE [LARGE SCALE GENOMIC DNA]</scope>
    <source>
        <strain evidence="11">CCM 8896</strain>
    </source>
</reference>
<dbReference type="PANTHER" id="PTHR37820">
    <property type="entry name" value="CELL DIVISION PROTEIN DIVIB"/>
    <property type="match status" value="1"/>
</dbReference>
<evidence type="ECO:0000256" key="6">
    <source>
        <dbReference type="ARBA" id="ARBA00023136"/>
    </source>
</evidence>
<dbReference type="Proteomes" id="UP001597267">
    <property type="component" value="Unassembled WGS sequence"/>
</dbReference>
<evidence type="ECO:0000256" key="7">
    <source>
        <dbReference type="ARBA" id="ARBA00023306"/>
    </source>
</evidence>
<keyword evidence="11" id="KW-1185">Reference proteome</keyword>
<comment type="function">
    <text evidence="8">Cell division protein that may be involved in stabilizing or promoting the assembly of the division complex.</text>
</comment>